<dbReference type="Proteomes" id="UP000805614">
    <property type="component" value="Unassembled WGS sequence"/>
</dbReference>
<dbReference type="PANTHER" id="PTHR43214:SF43">
    <property type="entry name" value="TWO-COMPONENT RESPONSE REGULATOR"/>
    <property type="match status" value="1"/>
</dbReference>
<reference evidence="6 7" key="1">
    <citation type="submission" date="2020-06" db="EMBL/GenBank/DDBJ databases">
        <title>Actinomadura xiongansis sp. nov., isolated from soil of Baiyangdian.</title>
        <authorList>
            <person name="Zhang X."/>
        </authorList>
    </citation>
    <scope>NUCLEOTIDE SEQUENCE [LARGE SCALE GENOMIC DNA]</scope>
    <source>
        <strain evidence="6 7">HBUM206468</strain>
    </source>
</reference>
<dbReference type="CDD" id="cd17535">
    <property type="entry name" value="REC_NarL-like"/>
    <property type="match status" value="1"/>
</dbReference>
<comment type="caution">
    <text evidence="3">Lacks conserved residue(s) required for the propagation of feature annotation.</text>
</comment>
<dbReference type="RefSeq" id="WP_187244311.1">
    <property type="nucleotide sequence ID" value="NZ_BAAAOK010000005.1"/>
</dbReference>
<dbReference type="EMBL" id="JABVEC010000012">
    <property type="protein sequence ID" value="MBC6467297.1"/>
    <property type="molecule type" value="Genomic_DNA"/>
</dbReference>
<evidence type="ECO:0000259" key="5">
    <source>
        <dbReference type="PROSITE" id="PS50110"/>
    </source>
</evidence>
<name>A0ABR7LR28_9ACTN</name>
<evidence type="ECO:0000313" key="6">
    <source>
        <dbReference type="EMBL" id="MBC6467297.1"/>
    </source>
</evidence>
<dbReference type="InterPro" id="IPR016032">
    <property type="entry name" value="Sig_transdc_resp-reg_C-effctor"/>
</dbReference>
<dbReference type="Pfam" id="PF00196">
    <property type="entry name" value="GerE"/>
    <property type="match status" value="1"/>
</dbReference>
<dbReference type="InterPro" id="IPR001789">
    <property type="entry name" value="Sig_transdc_resp-reg_receiver"/>
</dbReference>
<evidence type="ECO:0000256" key="3">
    <source>
        <dbReference type="PROSITE-ProRule" id="PRU00169"/>
    </source>
</evidence>
<feature type="domain" description="HTH luxR-type" evidence="4">
    <location>
        <begin position="160"/>
        <end position="225"/>
    </location>
</feature>
<dbReference type="SUPFAM" id="SSF46894">
    <property type="entry name" value="C-terminal effector domain of the bipartite response regulators"/>
    <property type="match status" value="1"/>
</dbReference>
<sequence>MIKVTRPEVRWRRSWLIRMVRVFIVDENPVMELGLRSLLGDHPEIEVVGDASNGGPVAGALLTHGVDVILVSASPPNPGKIRALARHGGGARIALLTSADEQSVLLRALAAGAHSCILHGHFEPQEVATMVLATAYGQSFLSSTVATFLVTWLHGNASMDPRPRLGLTPREIEIMELISGGLSNRAIADRLIISEKTVKNHVHSIYKRLGSDSRDNAIQRWNDLQSAARTHE</sequence>
<dbReference type="PROSITE" id="PS00622">
    <property type="entry name" value="HTH_LUXR_1"/>
    <property type="match status" value="1"/>
</dbReference>
<evidence type="ECO:0000256" key="2">
    <source>
        <dbReference type="ARBA" id="ARBA00023125"/>
    </source>
</evidence>
<evidence type="ECO:0000259" key="4">
    <source>
        <dbReference type="PROSITE" id="PS50043"/>
    </source>
</evidence>
<dbReference type="InterPro" id="IPR039420">
    <property type="entry name" value="WalR-like"/>
</dbReference>
<dbReference type="PROSITE" id="PS50043">
    <property type="entry name" value="HTH_LUXR_2"/>
    <property type="match status" value="1"/>
</dbReference>
<dbReference type="InterPro" id="IPR058245">
    <property type="entry name" value="NreC/VraR/RcsB-like_REC"/>
</dbReference>
<dbReference type="InterPro" id="IPR000792">
    <property type="entry name" value="Tscrpt_reg_LuxR_C"/>
</dbReference>
<dbReference type="CDD" id="cd06170">
    <property type="entry name" value="LuxR_C_like"/>
    <property type="match status" value="1"/>
</dbReference>
<keyword evidence="2" id="KW-0238">DNA-binding</keyword>
<dbReference type="PRINTS" id="PR00038">
    <property type="entry name" value="HTHLUXR"/>
</dbReference>
<proteinExistence type="predicted"/>
<accession>A0ABR7LR28</accession>
<dbReference type="PROSITE" id="PS50110">
    <property type="entry name" value="RESPONSE_REGULATORY"/>
    <property type="match status" value="1"/>
</dbReference>
<dbReference type="PANTHER" id="PTHR43214">
    <property type="entry name" value="TWO-COMPONENT RESPONSE REGULATOR"/>
    <property type="match status" value="1"/>
</dbReference>
<feature type="domain" description="Response regulatory" evidence="5">
    <location>
        <begin position="21"/>
        <end position="134"/>
    </location>
</feature>
<dbReference type="SMART" id="SM00421">
    <property type="entry name" value="HTH_LUXR"/>
    <property type="match status" value="1"/>
</dbReference>
<dbReference type="Gene3D" id="3.40.50.2300">
    <property type="match status" value="1"/>
</dbReference>
<keyword evidence="7" id="KW-1185">Reference proteome</keyword>
<keyword evidence="1" id="KW-0597">Phosphoprotein</keyword>
<dbReference type="SUPFAM" id="SSF52172">
    <property type="entry name" value="CheY-like"/>
    <property type="match status" value="1"/>
</dbReference>
<evidence type="ECO:0000256" key="1">
    <source>
        <dbReference type="ARBA" id="ARBA00022553"/>
    </source>
</evidence>
<comment type="caution">
    <text evidence="6">The sequence shown here is derived from an EMBL/GenBank/DDBJ whole genome shotgun (WGS) entry which is preliminary data.</text>
</comment>
<evidence type="ECO:0000313" key="7">
    <source>
        <dbReference type="Proteomes" id="UP000805614"/>
    </source>
</evidence>
<dbReference type="InterPro" id="IPR011006">
    <property type="entry name" value="CheY-like_superfamily"/>
</dbReference>
<protein>
    <submittedName>
        <fullName evidence="6">Response regulator transcription factor</fullName>
    </submittedName>
</protein>
<gene>
    <name evidence="6" type="ORF">HKK74_17595</name>
</gene>
<organism evidence="6 7">
    <name type="scientific">Actinomadura alba</name>
    <dbReference type="NCBI Taxonomy" id="406431"/>
    <lineage>
        <taxon>Bacteria</taxon>
        <taxon>Bacillati</taxon>
        <taxon>Actinomycetota</taxon>
        <taxon>Actinomycetes</taxon>
        <taxon>Streptosporangiales</taxon>
        <taxon>Thermomonosporaceae</taxon>
        <taxon>Actinomadura</taxon>
    </lineage>
</organism>